<accession>A0A9N9A489</accession>
<gene>
    <name evidence="2" type="ORF">FMOSSE_LOCUS4798</name>
</gene>
<dbReference type="EMBL" id="CAJVPP010000840">
    <property type="protein sequence ID" value="CAG8516296.1"/>
    <property type="molecule type" value="Genomic_DNA"/>
</dbReference>
<proteinExistence type="predicted"/>
<dbReference type="Proteomes" id="UP000789375">
    <property type="component" value="Unassembled WGS sequence"/>
</dbReference>
<feature type="coiled-coil region" evidence="1">
    <location>
        <begin position="4"/>
        <end position="31"/>
    </location>
</feature>
<evidence type="ECO:0000313" key="3">
    <source>
        <dbReference type="Proteomes" id="UP000789375"/>
    </source>
</evidence>
<organism evidence="2 3">
    <name type="scientific">Funneliformis mosseae</name>
    <name type="common">Endomycorrhizal fungus</name>
    <name type="synonym">Glomus mosseae</name>
    <dbReference type="NCBI Taxonomy" id="27381"/>
    <lineage>
        <taxon>Eukaryota</taxon>
        <taxon>Fungi</taxon>
        <taxon>Fungi incertae sedis</taxon>
        <taxon>Mucoromycota</taxon>
        <taxon>Glomeromycotina</taxon>
        <taxon>Glomeromycetes</taxon>
        <taxon>Glomerales</taxon>
        <taxon>Glomeraceae</taxon>
        <taxon>Funneliformis</taxon>
    </lineage>
</organism>
<dbReference type="AlphaFoldDB" id="A0A9N9A489"/>
<protein>
    <submittedName>
        <fullName evidence="2">4943_t:CDS:1</fullName>
    </submittedName>
</protein>
<name>A0A9N9A489_FUNMO</name>
<comment type="caution">
    <text evidence="2">The sequence shown here is derived from an EMBL/GenBank/DDBJ whole genome shotgun (WGS) entry which is preliminary data.</text>
</comment>
<sequence>MVLKQNSEKALKDLEKKIKGLELSKKKANDENQLLLSFLMNELGSKDLDNLRKLLSGRKLTEILVELDERKNDVQNLNFDLTIKREELTNVISQTKFLEEKIKEREQEVKDKQETIIDLEEKFKKHAKLTQARINDLEKTISEHEETAEVQERKIKAMQEIINVLEEKIIKQDKAKAKINDFEETIREKVKEIKAKQETITDLEKNIREEAKVYQLTIGALTNNYNELSLCEIYKKDQQAILVELKFFYVYFPKEIIIVGTVEILFIRKQNRPDVKDSMLMK</sequence>
<evidence type="ECO:0000256" key="1">
    <source>
        <dbReference type="SAM" id="Coils"/>
    </source>
</evidence>
<feature type="coiled-coil region" evidence="1">
    <location>
        <begin position="88"/>
        <end position="213"/>
    </location>
</feature>
<dbReference type="Gene3D" id="1.10.287.1490">
    <property type="match status" value="1"/>
</dbReference>
<keyword evidence="1" id="KW-0175">Coiled coil</keyword>
<reference evidence="2" key="1">
    <citation type="submission" date="2021-06" db="EMBL/GenBank/DDBJ databases">
        <authorList>
            <person name="Kallberg Y."/>
            <person name="Tangrot J."/>
            <person name="Rosling A."/>
        </authorList>
    </citation>
    <scope>NUCLEOTIDE SEQUENCE</scope>
    <source>
        <strain evidence="2">87-6 pot B 2015</strain>
    </source>
</reference>
<keyword evidence="3" id="KW-1185">Reference proteome</keyword>
<evidence type="ECO:0000313" key="2">
    <source>
        <dbReference type="EMBL" id="CAG8516296.1"/>
    </source>
</evidence>